<dbReference type="EMBL" id="CAJJDO010000001">
    <property type="protein sequence ID" value="CAD8132564.1"/>
    <property type="molecule type" value="Genomic_DNA"/>
</dbReference>
<dbReference type="AlphaFoldDB" id="A0A8S1S145"/>
<evidence type="ECO:0000256" key="2">
    <source>
        <dbReference type="SAM" id="Phobius"/>
    </source>
</evidence>
<keyword evidence="2" id="KW-0812">Transmembrane</keyword>
<name>A0A8S1S145_9CILI</name>
<keyword evidence="4" id="KW-1185">Reference proteome</keyword>
<gene>
    <name evidence="3" type="ORF">PPENT_87.1.T0010675</name>
</gene>
<keyword evidence="2" id="KW-0472">Membrane</keyword>
<feature type="compositionally biased region" description="Polar residues" evidence="1">
    <location>
        <begin position="112"/>
        <end position="129"/>
    </location>
</feature>
<feature type="compositionally biased region" description="Basic residues" evidence="1">
    <location>
        <begin position="81"/>
        <end position="90"/>
    </location>
</feature>
<sequence length="155" mass="17890">MSQTLFIVVLLFLLLTFIGLYLRKYFRNKPLTIQNQGLGEINSDYPISFPNQVVKSDSKKNSNQKQNIKMKASKTTVTISKSKKQNPRKVKQSELEDAFQFDADSENENESIRNQALSEKQQSQNQREQEGFNFQLTSHNLQELIIPTQGMCQEV</sequence>
<evidence type="ECO:0000256" key="1">
    <source>
        <dbReference type="SAM" id="MobiDB-lite"/>
    </source>
</evidence>
<organism evidence="3 4">
    <name type="scientific">Paramecium pentaurelia</name>
    <dbReference type="NCBI Taxonomy" id="43138"/>
    <lineage>
        <taxon>Eukaryota</taxon>
        <taxon>Sar</taxon>
        <taxon>Alveolata</taxon>
        <taxon>Ciliophora</taxon>
        <taxon>Intramacronucleata</taxon>
        <taxon>Oligohymenophorea</taxon>
        <taxon>Peniculida</taxon>
        <taxon>Parameciidae</taxon>
        <taxon>Paramecium</taxon>
    </lineage>
</organism>
<dbReference type="Proteomes" id="UP000689195">
    <property type="component" value="Unassembled WGS sequence"/>
</dbReference>
<protein>
    <submittedName>
        <fullName evidence="3">Uncharacterized protein</fullName>
    </submittedName>
</protein>
<evidence type="ECO:0000313" key="3">
    <source>
        <dbReference type="EMBL" id="CAD8132564.1"/>
    </source>
</evidence>
<feature type="compositionally biased region" description="Acidic residues" evidence="1">
    <location>
        <begin position="95"/>
        <end position="109"/>
    </location>
</feature>
<reference evidence="3" key="1">
    <citation type="submission" date="2021-01" db="EMBL/GenBank/DDBJ databases">
        <authorList>
            <consortium name="Genoscope - CEA"/>
            <person name="William W."/>
        </authorList>
    </citation>
    <scope>NUCLEOTIDE SEQUENCE</scope>
</reference>
<dbReference type="OrthoDB" id="307674at2759"/>
<proteinExistence type="predicted"/>
<feature type="transmembrane region" description="Helical" evidence="2">
    <location>
        <begin position="6"/>
        <end position="22"/>
    </location>
</feature>
<keyword evidence="2" id="KW-1133">Transmembrane helix</keyword>
<comment type="caution">
    <text evidence="3">The sequence shown here is derived from an EMBL/GenBank/DDBJ whole genome shotgun (WGS) entry which is preliminary data.</text>
</comment>
<feature type="compositionally biased region" description="Low complexity" evidence="1">
    <location>
        <begin position="52"/>
        <end position="80"/>
    </location>
</feature>
<evidence type="ECO:0000313" key="4">
    <source>
        <dbReference type="Proteomes" id="UP000689195"/>
    </source>
</evidence>
<feature type="region of interest" description="Disordered" evidence="1">
    <location>
        <begin position="52"/>
        <end position="129"/>
    </location>
</feature>
<accession>A0A8S1S145</accession>